<evidence type="ECO:0000259" key="3">
    <source>
        <dbReference type="Pfam" id="PF01636"/>
    </source>
</evidence>
<feature type="region of interest" description="Disordered" evidence="2">
    <location>
        <begin position="68"/>
        <end position="98"/>
    </location>
</feature>
<accession>I0Z6U0</accession>
<proteinExistence type="predicted"/>
<dbReference type="EMBL" id="AGSI01000002">
    <property type="protein sequence ID" value="EIE26359.1"/>
    <property type="molecule type" value="Genomic_DNA"/>
</dbReference>
<dbReference type="Proteomes" id="UP000007264">
    <property type="component" value="Unassembled WGS sequence"/>
</dbReference>
<dbReference type="Gene3D" id="1.10.510.10">
    <property type="entry name" value="Transferase(Phosphotransferase) domain 1"/>
    <property type="match status" value="1"/>
</dbReference>
<gene>
    <name evidence="4" type="ORF">COCSUDRAFT_64453</name>
</gene>
<feature type="compositionally biased region" description="Basic and acidic residues" evidence="2">
    <location>
        <begin position="504"/>
        <end position="520"/>
    </location>
</feature>
<dbReference type="GeneID" id="17044369"/>
<evidence type="ECO:0000256" key="1">
    <source>
        <dbReference type="SAM" id="Coils"/>
    </source>
</evidence>
<comment type="caution">
    <text evidence="4">The sequence shown here is derived from an EMBL/GenBank/DDBJ whole genome shotgun (WGS) entry which is preliminary data.</text>
</comment>
<protein>
    <recommendedName>
        <fullName evidence="3">Aminoglycoside phosphotransferase domain-containing protein</fullName>
    </recommendedName>
</protein>
<dbReference type="AlphaFoldDB" id="I0Z6U0"/>
<keyword evidence="5" id="KW-1185">Reference proteome</keyword>
<dbReference type="KEGG" id="csl:COCSUDRAFT_64453"/>
<organism evidence="4 5">
    <name type="scientific">Coccomyxa subellipsoidea (strain C-169)</name>
    <name type="common">Green microalga</name>
    <dbReference type="NCBI Taxonomy" id="574566"/>
    <lineage>
        <taxon>Eukaryota</taxon>
        <taxon>Viridiplantae</taxon>
        <taxon>Chlorophyta</taxon>
        <taxon>core chlorophytes</taxon>
        <taxon>Trebouxiophyceae</taxon>
        <taxon>Trebouxiophyceae incertae sedis</taxon>
        <taxon>Coccomyxaceae</taxon>
        <taxon>Coccomyxa</taxon>
        <taxon>Coccomyxa subellipsoidea</taxon>
    </lineage>
</organism>
<evidence type="ECO:0000313" key="4">
    <source>
        <dbReference type="EMBL" id="EIE26359.1"/>
    </source>
</evidence>
<feature type="region of interest" description="Disordered" evidence="2">
    <location>
        <begin position="504"/>
        <end position="528"/>
    </location>
</feature>
<dbReference type="OrthoDB" id="513957at2759"/>
<dbReference type="eggNOG" id="ENOG502S4GD">
    <property type="taxonomic scope" value="Eukaryota"/>
</dbReference>
<dbReference type="InterPro" id="IPR011009">
    <property type="entry name" value="Kinase-like_dom_sf"/>
</dbReference>
<evidence type="ECO:0000313" key="5">
    <source>
        <dbReference type="Proteomes" id="UP000007264"/>
    </source>
</evidence>
<feature type="compositionally biased region" description="Polar residues" evidence="2">
    <location>
        <begin position="561"/>
        <end position="575"/>
    </location>
</feature>
<keyword evidence="1" id="KW-0175">Coiled coil</keyword>
<feature type="domain" description="Aminoglycoside phosphotransferase" evidence="3">
    <location>
        <begin position="381"/>
        <end position="470"/>
    </location>
</feature>
<dbReference type="InterPro" id="IPR002575">
    <property type="entry name" value="Aminoglycoside_PTrfase"/>
</dbReference>
<dbReference type="RefSeq" id="XP_005650903.1">
    <property type="nucleotide sequence ID" value="XM_005650846.1"/>
</dbReference>
<dbReference type="Pfam" id="PF01636">
    <property type="entry name" value="APH"/>
    <property type="match status" value="1"/>
</dbReference>
<dbReference type="SUPFAM" id="SSF56112">
    <property type="entry name" value="Protein kinase-like (PK-like)"/>
    <property type="match status" value="1"/>
</dbReference>
<reference evidence="4 5" key="1">
    <citation type="journal article" date="2012" name="Genome Biol.">
        <title>The genome of the polar eukaryotic microalga coccomyxa subellipsoidea reveals traits of cold adaptation.</title>
        <authorList>
            <person name="Blanc G."/>
            <person name="Agarkova I."/>
            <person name="Grimwood J."/>
            <person name="Kuo A."/>
            <person name="Brueggeman A."/>
            <person name="Dunigan D."/>
            <person name="Gurnon J."/>
            <person name="Ladunga I."/>
            <person name="Lindquist E."/>
            <person name="Lucas S."/>
            <person name="Pangilinan J."/>
            <person name="Proschold T."/>
            <person name="Salamov A."/>
            <person name="Schmutz J."/>
            <person name="Weeks D."/>
            <person name="Yamada T."/>
            <person name="Claverie J.M."/>
            <person name="Grigoriev I."/>
            <person name="Van Etten J."/>
            <person name="Lomsadze A."/>
            <person name="Borodovsky M."/>
        </authorList>
    </citation>
    <scope>NUCLEOTIDE SEQUENCE [LARGE SCALE GENOMIC DNA]</scope>
    <source>
        <strain evidence="4 5">C-169</strain>
    </source>
</reference>
<sequence>MDAVTKRLEQLDKEIAIASTKADNAQQAYRSERDPQQEVKANQIWQDLRADKEALIAERMALEAKLTGPGASAEALDDRERNASRLQKGMPAASSYSRADATDDSWMSSRMQRKLGGTLLHHRPASALGTPVALMDPILAQVAEDCEKAQPTAADCRFAAQVATDMSEGYRDEDARVEVMQRLLLEEYGQSFIRMSISKGITDGSLLHRSGALYGNMEVKNEVGAGGGSIHVQNAAYAALHATGPGRKSVRDRCVCPTLLLEVAGPNLSLSGAVFSNVAVCDPLSPMVSLLWLPHSPLMLQAARCFAAIRRALPALDHFYDSLEGQQQPPSRQLEYPYPCSFMDGRGSEVHFRYTGMLNRLVFTATAGEQQLVIKFTRSYSAAAHRTAHAAGFAPALLGLRELTDSWLMVVMQQVADAVIWSEAMDKPAAGLADAVRALHAAGFVHGDLRDPNVLVSGEKVFLIDFAWAGTAGAACYPHFMSSEVDWPPGASDGLPIARRRQHFENTQDEKKRRIKDGHMKKSKKWVPPPRFEDVVTSLESPPFADLFGDPSDIFSEGKLQGNSNGNGNKRFQSR</sequence>
<feature type="region of interest" description="Disordered" evidence="2">
    <location>
        <begin position="549"/>
        <end position="575"/>
    </location>
</feature>
<evidence type="ECO:0000256" key="2">
    <source>
        <dbReference type="SAM" id="MobiDB-lite"/>
    </source>
</evidence>
<name>I0Z6U0_COCSC</name>
<feature type="coiled-coil region" evidence="1">
    <location>
        <begin position="1"/>
        <end position="65"/>
    </location>
</feature>